<dbReference type="GO" id="GO:0005886">
    <property type="term" value="C:plasma membrane"/>
    <property type="evidence" value="ECO:0007669"/>
    <property type="project" value="UniProtKB-SubCell"/>
</dbReference>
<keyword evidence="10" id="KW-1185">Reference proteome</keyword>
<dbReference type="PANTHER" id="PTHR38766">
    <property type="entry name" value="FLAGELLAR PROTEIN FLIO"/>
    <property type="match status" value="1"/>
</dbReference>
<dbReference type="EMBL" id="JACOFV010000004">
    <property type="protein sequence ID" value="MBC3861727.1"/>
    <property type="molecule type" value="Genomic_DNA"/>
</dbReference>
<evidence type="ECO:0000256" key="4">
    <source>
        <dbReference type="ARBA" id="ARBA00023136"/>
    </source>
</evidence>
<dbReference type="InterPro" id="IPR022781">
    <property type="entry name" value="Flagellar_biosynth_FliO"/>
</dbReference>
<comment type="similarity">
    <text evidence="6 7">Belongs to the FliO/MopB family.</text>
</comment>
<dbReference type="InterPro" id="IPR052205">
    <property type="entry name" value="FliO/MopB"/>
</dbReference>
<dbReference type="AlphaFoldDB" id="A0A923HC13"/>
<sequence length="144" mass="15447">MTTLLKIFAAFLFICASPPSSAADTSAVNSGVGFLQITGALVFILLVMFGSAWLLKRIGPVAAGNKLPLKIIGGINVGTRERVLVVEIDEQWMILGVTANNISNLGNIPKRDLPPTTQSPAAGAFQDWLKRTMDKRNNAPNEIK</sequence>
<comment type="caution">
    <text evidence="9">The sequence shown here is derived from an EMBL/GenBank/DDBJ whole genome shotgun (WGS) entry which is preliminary data.</text>
</comment>
<accession>A0A923HC13</accession>
<dbReference type="Proteomes" id="UP000634011">
    <property type="component" value="Unassembled WGS sequence"/>
</dbReference>
<dbReference type="PANTHER" id="PTHR38766:SF1">
    <property type="entry name" value="FLAGELLAR PROTEIN FLIO"/>
    <property type="match status" value="1"/>
</dbReference>
<keyword evidence="9" id="KW-0282">Flagellum</keyword>
<evidence type="ECO:0000313" key="10">
    <source>
        <dbReference type="Proteomes" id="UP000634011"/>
    </source>
</evidence>
<name>A0A923HC13_9BURK</name>
<gene>
    <name evidence="9" type="primary">fliO</name>
    <name evidence="9" type="ORF">H8K32_06405</name>
</gene>
<dbReference type="NCBIfam" id="TIGR03500">
    <property type="entry name" value="FliO_TIGR"/>
    <property type="match status" value="1"/>
</dbReference>
<dbReference type="Pfam" id="PF04347">
    <property type="entry name" value="FliO"/>
    <property type="match status" value="1"/>
</dbReference>
<evidence type="ECO:0000256" key="7">
    <source>
        <dbReference type="RuleBase" id="RU362064"/>
    </source>
</evidence>
<keyword evidence="4 7" id="KW-0472">Membrane</keyword>
<feature type="chain" id="PRO_5037273167" description="Flagellar protein" evidence="8">
    <location>
        <begin position="23"/>
        <end position="144"/>
    </location>
</feature>
<protein>
    <recommendedName>
        <fullName evidence="7">Flagellar protein</fullName>
    </recommendedName>
</protein>
<comment type="subcellular location">
    <subcellularLocation>
        <location evidence="7">Cell membrane</location>
    </subcellularLocation>
    <subcellularLocation>
        <location evidence="7">Bacterial flagellum basal body</location>
    </subcellularLocation>
</comment>
<keyword evidence="9" id="KW-0966">Cell projection</keyword>
<dbReference type="GO" id="GO:0009425">
    <property type="term" value="C:bacterial-type flagellum basal body"/>
    <property type="evidence" value="ECO:0007669"/>
    <property type="project" value="UniProtKB-SubCell"/>
</dbReference>
<feature type="transmembrane region" description="Helical" evidence="7">
    <location>
        <begin position="32"/>
        <end position="55"/>
    </location>
</feature>
<evidence type="ECO:0000256" key="3">
    <source>
        <dbReference type="ARBA" id="ARBA00022989"/>
    </source>
</evidence>
<feature type="signal peptide" evidence="8">
    <location>
        <begin position="1"/>
        <end position="22"/>
    </location>
</feature>
<reference evidence="9" key="1">
    <citation type="submission" date="2020-08" db="EMBL/GenBank/DDBJ databases">
        <title>Novel species isolated from subtropical streams in China.</title>
        <authorList>
            <person name="Lu H."/>
        </authorList>
    </citation>
    <scope>NUCLEOTIDE SEQUENCE</scope>
    <source>
        <strain evidence="9">KACC 12607</strain>
    </source>
</reference>
<proteinExistence type="inferred from homology"/>
<evidence type="ECO:0000256" key="6">
    <source>
        <dbReference type="ARBA" id="ARBA00037937"/>
    </source>
</evidence>
<evidence type="ECO:0000313" key="9">
    <source>
        <dbReference type="EMBL" id="MBC3861727.1"/>
    </source>
</evidence>
<evidence type="ECO:0000256" key="8">
    <source>
        <dbReference type="SAM" id="SignalP"/>
    </source>
</evidence>
<keyword evidence="3 7" id="KW-1133">Transmembrane helix</keyword>
<dbReference type="GO" id="GO:0044781">
    <property type="term" value="P:bacterial-type flagellum organization"/>
    <property type="evidence" value="ECO:0007669"/>
    <property type="project" value="UniProtKB-UniRule"/>
</dbReference>
<keyword evidence="1 7" id="KW-1003">Cell membrane</keyword>
<keyword evidence="8" id="KW-0732">Signal</keyword>
<evidence type="ECO:0000256" key="5">
    <source>
        <dbReference type="ARBA" id="ARBA00023143"/>
    </source>
</evidence>
<evidence type="ECO:0000256" key="2">
    <source>
        <dbReference type="ARBA" id="ARBA00022692"/>
    </source>
</evidence>
<keyword evidence="9" id="KW-0969">Cilium</keyword>
<keyword evidence="2 7" id="KW-0812">Transmembrane</keyword>
<evidence type="ECO:0000256" key="1">
    <source>
        <dbReference type="ARBA" id="ARBA00022475"/>
    </source>
</evidence>
<keyword evidence="5 7" id="KW-0975">Bacterial flagellum</keyword>
<organism evidence="9 10">
    <name type="scientific">Undibacterium jejuense</name>
    <dbReference type="NCBI Taxonomy" id="1344949"/>
    <lineage>
        <taxon>Bacteria</taxon>
        <taxon>Pseudomonadati</taxon>
        <taxon>Pseudomonadota</taxon>
        <taxon>Betaproteobacteria</taxon>
        <taxon>Burkholderiales</taxon>
        <taxon>Oxalobacteraceae</taxon>
        <taxon>Undibacterium</taxon>
    </lineage>
</organism>